<feature type="region of interest" description="Disordered" evidence="1">
    <location>
        <begin position="212"/>
        <end position="243"/>
    </location>
</feature>
<dbReference type="AlphaFoldDB" id="E6PCQ6"/>
<feature type="compositionally biased region" description="Basic residues" evidence="1">
    <location>
        <begin position="215"/>
        <end position="224"/>
    </location>
</feature>
<evidence type="ECO:0000256" key="1">
    <source>
        <dbReference type="SAM" id="MobiDB-lite"/>
    </source>
</evidence>
<comment type="caution">
    <text evidence="2">The sequence shown here is derived from an EMBL/GenBank/DDBJ whole genome shotgun (WGS) entry which is preliminary data.</text>
</comment>
<gene>
    <name evidence="2" type="ORF">CARN1_2127</name>
</gene>
<evidence type="ECO:0000313" key="2">
    <source>
        <dbReference type="EMBL" id="CBH74240.1"/>
    </source>
</evidence>
<reference evidence="2" key="1">
    <citation type="submission" date="2009-10" db="EMBL/GenBank/DDBJ databases">
        <title>Diversity of trophic interactions inside an arsenic-rich microbial ecosystem.</title>
        <authorList>
            <person name="Bertin P.N."/>
            <person name="Heinrich-Salmeron A."/>
            <person name="Pelletier E."/>
            <person name="Goulhen-Chollet F."/>
            <person name="Arsene-Ploetze F."/>
            <person name="Gallien S."/>
            <person name="Calteau A."/>
            <person name="Vallenet D."/>
            <person name="Casiot C."/>
            <person name="Chane-Woon-Ming B."/>
            <person name="Giloteaux L."/>
            <person name="Barakat M."/>
            <person name="Bonnefoy V."/>
            <person name="Bruneel O."/>
            <person name="Chandler M."/>
            <person name="Cleiss J."/>
            <person name="Duran R."/>
            <person name="Elbaz-Poulichet F."/>
            <person name="Fonknechten N."/>
            <person name="Lauga B."/>
            <person name="Mornico D."/>
            <person name="Ortet P."/>
            <person name="Schaeffer C."/>
            <person name="Siguier P."/>
            <person name="Alexander Thil Smith A."/>
            <person name="Van Dorsselaer A."/>
            <person name="Weissenbach J."/>
            <person name="Medigue C."/>
            <person name="Le Paslier D."/>
        </authorList>
    </citation>
    <scope>NUCLEOTIDE SEQUENCE</scope>
</reference>
<proteinExistence type="predicted"/>
<dbReference type="EMBL" id="CABL01000001">
    <property type="protein sequence ID" value="CBH74240.1"/>
    <property type="molecule type" value="Genomic_DNA"/>
</dbReference>
<sequence>MKMPVLRKVALVSMLLSLAHVVFPGVLLAKSAKPVPLRSPLPIGAPQLRYGSLQHLTFTAKSGLHAKFVSPLDGSPSMLEATEVSIATGRGAGIELRVNGVLVSNRHLGERSVFSKTGTTIYHYYGVPLHPGPNDLTAIPLGAAGLRGDIVHELVYGPGAPESIIVQPEGRPVADGHTPITLRIFALDRWHHPAAPGSRVVVTIRSGDVRILDRSRRRRPRRRLPGQALTPRAPASPNNGSKRYEGTIGQEGNAYIHLLPGIVPGRVSVAVRVASIDELAEFYLAPMLRHAFVNGIAQLGAGSVPGTVDGSAIADNGGSRRQRLGIYASGTVGRDSLLTFAYESQNRLAPLSSLGPYTQDPNERPYLTYGDSSSLYSPLLSADHLYMRLDRGLSSLLWGRYDATIGSSEVGAFHQLLSGARADLALGRTGSVRLRGFTAKNQEAFVSMTVPAAGLATLQRNLNPNIVVGSDYLQLIALDRQTGAVLSETPLIRNVDYTIDYATGVLRFINIPLPYDANFDPQEISISYQYSGPGVNSQSTGGDISIAMGRRRNTKLSLGYVNDATGTQNFGLSSQSLLHTWRNGSWSISHATSAGAVPTAVSLAVLGSTGSAFAFSAHIHGRNDTLDLSSAATSAGYQDPFGGVSTPGLSTYRLSATHHLGEHSSLLLAYSGAASRTATSPNSFSDALFEWIDSPLKKLSFLVGIDRHQQHVGIAAPNVGPSSAPTTVLPAALTQTQAQVGLTYRPTKRLTAMFQQYLTLAGSDVGSTQPTQTQIELDYAIASKTRIFARMLRSSQPSATIGNAATGSAYGVPSTRSYQFGFLQSLSPTTTISQSYNIMQVGNAMNLYSESGVQQRFRFGKHWIGNAFLQNAGAVSSTLGGFSVYGTQLGYTDGRRFRSSFSLQNRTGLGGGATFALALAGRVTSTISAVGTLQRAFSANAMEIQDRLSIARRSLSNDRFITLVNYTRTNATGLTDGINDVISSEELWRVSERDQLAGRYAYKLSGDSFFAAHTSMFAVRYSHRFHGAFDLAGSAREFLVPAVPGADSTTLAAELGYSIGDSARVAVGYTFIGASDPTMTAAPTRRGLYITMTTLVNRIFGWGKE</sequence>
<protein>
    <submittedName>
        <fullName evidence="2">Uncharacterized protein</fullName>
    </submittedName>
</protein>
<name>E6PCQ6_9ZZZZ</name>
<accession>E6PCQ6</accession>
<organism evidence="2">
    <name type="scientific">mine drainage metagenome</name>
    <dbReference type="NCBI Taxonomy" id="410659"/>
    <lineage>
        <taxon>unclassified sequences</taxon>
        <taxon>metagenomes</taxon>
        <taxon>ecological metagenomes</taxon>
    </lineage>
</organism>